<feature type="non-terminal residue" evidence="2">
    <location>
        <position position="1"/>
    </location>
</feature>
<protein>
    <submittedName>
        <fullName evidence="2">Uncharacterized protein</fullName>
    </submittedName>
</protein>
<feature type="region of interest" description="Disordered" evidence="1">
    <location>
        <begin position="45"/>
        <end position="81"/>
    </location>
</feature>
<organism evidence="2">
    <name type="scientific">marine sediment metagenome</name>
    <dbReference type="NCBI Taxonomy" id="412755"/>
    <lineage>
        <taxon>unclassified sequences</taxon>
        <taxon>metagenomes</taxon>
        <taxon>ecological metagenomes</taxon>
    </lineage>
</organism>
<proteinExistence type="predicted"/>
<evidence type="ECO:0000313" key="2">
    <source>
        <dbReference type="EMBL" id="KKL56239.1"/>
    </source>
</evidence>
<sequence length="81" mass="8808">QPPITGDEPEPPPATEGDEPEGYKQPPTPGDTLLERYRRALERISEHEVEEPAQIAHDALHPKKSTTLTGALHSGSKLPHG</sequence>
<dbReference type="EMBL" id="LAZR01030562">
    <property type="protein sequence ID" value="KKL56239.1"/>
    <property type="molecule type" value="Genomic_DNA"/>
</dbReference>
<comment type="caution">
    <text evidence="2">The sequence shown here is derived from an EMBL/GenBank/DDBJ whole genome shotgun (WGS) entry which is preliminary data.</text>
</comment>
<gene>
    <name evidence="2" type="ORF">LCGC14_2247420</name>
</gene>
<feature type="region of interest" description="Disordered" evidence="1">
    <location>
        <begin position="1"/>
        <end position="32"/>
    </location>
</feature>
<dbReference type="AlphaFoldDB" id="A0A0F9D3U9"/>
<evidence type="ECO:0000256" key="1">
    <source>
        <dbReference type="SAM" id="MobiDB-lite"/>
    </source>
</evidence>
<accession>A0A0F9D3U9</accession>
<name>A0A0F9D3U9_9ZZZZ</name>
<reference evidence="2" key="1">
    <citation type="journal article" date="2015" name="Nature">
        <title>Complex archaea that bridge the gap between prokaryotes and eukaryotes.</title>
        <authorList>
            <person name="Spang A."/>
            <person name="Saw J.H."/>
            <person name="Jorgensen S.L."/>
            <person name="Zaremba-Niedzwiedzka K."/>
            <person name="Martijn J."/>
            <person name="Lind A.E."/>
            <person name="van Eijk R."/>
            <person name="Schleper C."/>
            <person name="Guy L."/>
            <person name="Ettema T.J."/>
        </authorList>
    </citation>
    <scope>NUCLEOTIDE SEQUENCE</scope>
</reference>